<dbReference type="InterPro" id="IPR036388">
    <property type="entry name" value="WH-like_DNA-bd_sf"/>
</dbReference>
<keyword evidence="4" id="KW-0010">Activator</keyword>
<dbReference type="InterPro" id="IPR036390">
    <property type="entry name" value="WH_DNA-bd_sf"/>
</dbReference>
<dbReference type="Proteomes" id="UP001550628">
    <property type="component" value="Unassembled WGS sequence"/>
</dbReference>
<organism evidence="7 8">
    <name type="scientific">Nocardia rhamnosiphila</name>
    <dbReference type="NCBI Taxonomy" id="426716"/>
    <lineage>
        <taxon>Bacteria</taxon>
        <taxon>Bacillati</taxon>
        <taxon>Actinomycetota</taxon>
        <taxon>Actinomycetes</taxon>
        <taxon>Mycobacteriales</taxon>
        <taxon>Nocardiaceae</taxon>
        <taxon>Nocardia</taxon>
    </lineage>
</organism>
<keyword evidence="3" id="KW-0238">DNA-binding</keyword>
<evidence type="ECO:0000256" key="2">
    <source>
        <dbReference type="ARBA" id="ARBA00023015"/>
    </source>
</evidence>
<accession>A0ABV2WRJ4</accession>
<feature type="domain" description="HTH lysR-type" evidence="6">
    <location>
        <begin position="11"/>
        <end position="68"/>
    </location>
</feature>
<dbReference type="SUPFAM" id="SSF53850">
    <property type="entry name" value="Periplasmic binding protein-like II"/>
    <property type="match status" value="1"/>
</dbReference>
<dbReference type="EMBL" id="JBEYBF010000010">
    <property type="protein sequence ID" value="MEU1953508.1"/>
    <property type="molecule type" value="Genomic_DNA"/>
</dbReference>
<dbReference type="Pfam" id="PF03466">
    <property type="entry name" value="LysR_substrate"/>
    <property type="match status" value="1"/>
</dbReference>
<dbReference type="InterPro" id="IPR005119">
    <property type="entry name" value="LysR_subst-bd"/>
</dbReference>
<name>A0ABV2WRJ4_9NOCA</name>
<keyword evidence="2" id="KW-0805">Transcription regulation</keyword>
<keyword evidence="5" id="KW-0804">Transcription</keyword>
<dbReference type="CDD" id="cd08414">
    <property type="entry name" value="PBP2_LTTR_aromatics_like"/>
    <property type="match status" value="1"/>
</dbReference>
<proteinExistence type="inferred from homology"/>
<dbReference type="Gene3D" id="1.10.10.10">
    <property type="entry name" value="Winged helix-like DNA-binding domain superfamily/Winged helix DNA-binding domain"/>
    <property type="match status" value="1"/>
</dbReference>
<comment type="similarity">
    <text evidence="1">Belongs to the LysR transcriptional regulatory family.</text>
</comment>
<gene>
    <name evidence="7" type="ORF">ABZ510_16780</name>
</gene>
<sequence length="329" mass="35053">MSSQVTEGDTMEIRQLEAFLAVAEHLHFGRAADQLFMAQAPLSRTIKSLEAELNARLFERNTRSVALTDVGRALVDPAREVLAAARRAADTVGAVAAGVIGVVRVEFSGVAAHPFVAALARDMRVANPEIRLELSSQFISRPAMQNLLDERADIVLGRWDQLPPGVSAQVLMPDSLAVALPRTHRLATAGSVRFAQVADEPFVSLPYAGGSVTTDRLWRLGYAHGTVIDNVQFAPDTASCVAMVSAGVGCHLALASVALGNANPDVVFVPLAPADVERVPDVHLRAAWRDPVDNAAIEIALEHLVPEEKQSTLDFASPTTGIRSASHVA</sequence>
<reference evidence="7 8" key="1">
    <citation type="submission" date="2024-06" db="EMBL/GenBank/DDBJ databases">
        <title>The Natural Products Discovery Center: Release of the First 8490 Sequenced Strains for Exploring Actinobacteria Biosynthetic Diversity.</title>
        <authorList>
            <person name="Kalkreuter E."/>
            <person name="Kautsar S.A."/>
            <person name="Yang D."/>
            <person name="Bader C.D."/>
            <person name="Teijaro C.N."/>
            <person name="Fluegel L."/>
            <person name="Davis C.M."/>
            <person name="Simpson J.R."/>
            <person name="Lauterbach L."/>
            <person name="Steele A.D."/>
            <person name="Gui C."/>
            <person name="Meng S."/>
            <person name="Li G."/>
            <person name="Viehrig K."/>
            <person name="Ye F."/>
            <person name="Su P."/>
            <person name="Kiefer A.F."/>
            <person name="Nichols A."/>
            <person name="Cepeda A.J."/>
            <person name="Yan W."/>
            <person name="Fan B."/>
            <person name="Jiang Y."/>
            <person name="Adhikari A."/>
            <person name="Zheng C.-J."/>
            <person name="Schuster L."/>
            <person name="Cowan T.M."/>
            <person name="Smanski M.J."/>
            <person name="Chevrette M.G."/>
            <person name="De Carvalho L.P.S."/>
            <person name="Shen B."/>
        </authorList>
    </citation>
    <scope>NUCLEOTIDE SEQUENCE [LARGE SCALE GENOMIC DNA]</scope>
    <source>
        <strain evidence="7 8">NPDC019708</strain>
    </source>
</reference>
<dbReference type="PROSITE" id="PS50931">
    <property type="entry name" value="HTH_LYSR"/>
    <property type="match status" value="1"/>
</dbReference>
<evidence type="ECO:0000256" key="4">
    <source>
        <dbReference type="ARBA" id="ARBA00023159"/>
    </source>
</evidence>
<dbReference type="SUPFAM" id="SSF46785">
    <property type="entry name" value="Winged helix' DNA-binding domain"/>
    <property type="match status" value="1"/>
</dbReference>
<evidence type="ECO:0000313" key="7">
    <source>
        <dbReference type="EMBL" id="MEU1953508.1"/>
    </source>
</evidence>
<evidence type="ECO:0000256" key="5">
    <source>
        <dbReference type="ARBA" id="ARBA00023163"/>
    </source>
</evidence>
<evidence type="ECO:0000256" key="1">
    <source>
        <dbReference type="ARBA" id="ARBA00009437"/>
    </source>
</evidence>
<evidence type="ECO:0000256" key="3">
    <source>
        <dbReference type="ARBA" id="ARBA00023125"/>
    </source>
</evidence>
<dbReference type="PANTHER" id="PTHR30346:SF28">
    <property type="entry name" value="HTH-TYPE TRANSCRIPTIONAL REGULATOR CYNR"/>
    <property type="match status" value="1"/>
</dbReference>
<protein>
    <submittedName>
        <fullName evidence="7">LysR family transcriptional regulator</fullName>
    </submittedName>
</protein>
<dbReference type="RefSeq" id="WP_356958020.1">
    <property type="nucleotide sequence ID" value="NZ_JBEYBD010000011.1"/>
</dbReference>
<dbReference type="InterPro" id="IPR000847">
    <property type="entry name" value="LysR_HTH_N"/>
</dbReference>
<dbReference type="Pfam" id="PF00126">
    <property type="entry name" value="HTH_1"/>
    <property type="match status" value="1"/>
</dbReference>
<evidence type="ECO:0000259" key="6">
    <source>
        <dbReference type="PROSITE" id="PS50931"/>
    </source>
</evidence>
<keyword evidence="8" id="KW-1185">Reference proteome</keyword>
<comment type="caution">
    <text evidence="7">The sequence shown here is derived from an EMBL/GenBank/DDBJ whole genome shotgun (WGS) entry which is preliminary data.</text>
</comment>
<dbReference type="Gene3D" id="3.40.190.10">
    <property type="entry name" value="Periplasmic binding protein-like II"/>
    <property type="match status" value="2"/>
</dbReference>
<evidence type="ECO:0000313" key="8">
    <source>
        <dbReference type="Proteomes" id="UP001550628"/>
    </source>
</evidence>
<dbReference type="PRINTS" id="PR00039">
    <property type="entry name" value="HTHLYSR"/>
</dbReference>
<dbReference type="PANTHER" id="PTHR30346">
    <property type="entry name" value="TRANSCRIPTIONAL DUAL REGULATOR HCAR-RELATED"/>
    <property type="match status" value="1"/>
</dbReference>